<organism evidence="1 2">
    <name type="scientific">Streblomastix strix</name>
    <dbReference type="NCBI Taxonomy" id="222440"/>
    <lineage>
        <taxon>Eukaryota</taxon>
        <taxon>Metamonada</taxon>
        <taxon>Preaxostyla</taxon>
        <taxon>Oxymonadida</taxon>
        <taxon>Streblomastigidae</taxon>
        <taxon>Streblomastix</taxon>
    </lineage>
</organism>
<dbReference type="EMBL" id="SNRW01001606">
    <property type="protein sequence ID" value="KAA6395730.1"/>
    <property type="molecule type" value="Genomic_DNA"/>
</dbReference>
<proteinExistence type="predicted"/>
<dbReference type="OrthoDB" id="10017160at2759"/>
<evidence type="ECO:0000313" key="2">
    <source>
        <dbReference type="Proteomes" id="UP000324800"/>
    </source>
</evidence>
<protein>
    <submittedName>
        <fullName evidence="1">Uncharacterized protein</fullName>
    </submittedName>
</protein>
<name>A0A5J4WLA6_9EUKA</name>
<accession>A0A5J4WLA6</accession>
<comment type="caution">
    <text evidence="1">The sequence shown here is derived from an EMBL/GenBank/DDBJ whole genome shotgun (WGS) entry which is preliminary data.</text>
</comment>
<gene>
    <name evidence="1" type="ORF">EZS28_008742</name>
</gene>
<sequence>MTVQLNQLDFLKFRVLVEDRFMIGFDNQQTFDSLRGQYGGISPELQTIKNIHVKYNQEKNIVSKGMIPKRPKHTGLRPRIVETLQASLHISLRRLADTFQKDKKTIKSIMQNETDYI</sequence>
<reference evidence="1 2" key="1">
    <citation type="submission" date="2019-03" db="EMBL/GenBank/DDBJ databases">
        <title>Single cell metagenomics reveals metabolic interactions within the superorganism composed of flagellate Streblomastix strix and complex community of Bacteroidetes bacteria on its surface.</title>
        <authorList>
            <person name="Treitli S.C."/>
            <person name="Kolisko M."/>
            <person name="Husnik F."/>
            <person name="Keeling P."/>
            <person name="Hampl V."/>
        </authorList>
    </citation>
    <scope>NUCLEOTIDE SEQUENCE [LARGE SCALE GENOMIC DNA]</scope>
    <source>
        <strain evidence="1">ST1C</strain>
    </source>
</reference>
<evidence type="ECO:0000313" key="1">
    <source>
        <dbReference type="EMBL" id="KAA6395730.1"/>
    </source>
</evidence>
<dbReference type="Proteomes" id="UP000324800">
    <property type="component" value="Unassembled WGS sequence"/>
</dbReference>
<dbReference type="AlphaFoldDB" id="A0A5J4WLA6"/>